<dbReference type="PANTHER" id="PTHR22674">
    <property type="entry name" value="NTPASE, KAP FAMILY P-LOOP DOMAIN-CONTAINING 1"/>
    <property type="match status" value="1"/>
</dbReference>
<evidence type="ECO:0000256" key="1">
    <source>
        <dbReference type="SAM" id="Phobius"/>
    </source>
</evidence>
<dbReference type="Pfam" id="PF07693">
    <property type="entry name" value="KAP_NTPase"/>
    <property type="match status" value="1"/>
</dbReference>
<feature type="domain" description="KAP NTPase" evidence="2">
    <location>
        <begin position="428"/>
        <end position="812"/>
    </location>
</feature>
<dbReference type="SUPFAM" id="SSF52540">
    <property type="entry name" value="P-loop containing nucleoside triphosphate hydrolases"/>
    <property type="match status" value="1"/>
</dbReference>
<dbReference type="InterPro" id="IPR052754">
    <property type="entry name" value="NTPase_KAP_P-loop"/>
</dbReference>
<protein>
    <submittedName>
        <fullName evidence="3">KAP-like P-loop domain-containing protein</fullName>
    </submittedName>
</protein>
<comment type="caution">
    <text evidence="3">The sequence shown here is derived from an EMBL/GenBank/DDBJ whole genome shotgun (WGS) entry which is preliminary data.</text>
</comment>
<organism evidence="3 4">
    <name type="scientific">Litoreibacter ponti</name>
    <dbReference type="NCBI Taxonomy" id="1510457"/>
    <lineage>
        <taxon>Bacteria</taxon>
        <taxon>Pseudomonadati</taxon>
        <taxon>Pseudomonadota</taxon>
        <taxon>Alphaproteobacteria</taxon>
        <taxon>Rhodobacterales</taxon>
        <taxon>Roseobacteraceae</taxon>
        <taxon>Litoreibacter</taxon>
    </lineage>
</organism>
<keyword evidence="1" id="KW-1133">Transmembrane helix</keyword>
<accession>A0A2T6BDA2</accession>
<evidence type="ECO:0000313" key="4">
    <source>
        <dbReference type="Proteomes" id="UP000243978"/>
    </source>
</evidence>
<proteinExistence type="predicted"/>
<keyword evidence="1" id="KW-0472">Membrane</keyword>
<dbReference type="Proteomes" id="UP000243978">
    <property type="component" value="Unassembled WGS sequence"/>
</dbReference>
<dbReference type="RefSeq" id="WP_107846397.1">
    <property type="nucleotide sequence ID" value="NZ_QBKS01000002.1"/>
</dbReference>
<name>A0A2T6BDA2_9RHOB</name>
<dbReference type="InterPro" id="IPR011646">
    <property type="entry name" value="KAP_P-loop"/>
</dbReference>
<keyword evidence="1" id="KW-0812">Transmembrane</keyword>
<feature type="transmembrane region" description="Helical" evidence="1">
    <location>
        <begin position="528"/>
        <end position="549"/>
    </location>
</feature>
<keyword evidence="4" id="KW-1185">Reference proteome</keyword>
<reference evidence="3 4" key="1">
    <citation type="submission" date="2018-04" db="EMBL/GenBank/DDBJ databases">
        <title>Genomic Encyclopedia of Archaeal and Bacterial Type Strains, Phase II (KMG-II): from individual species to whole genera.</title>
        <authorList>
            <person name="Goeker M."/>
        </authorList>
    </citation>
    <scope>NUCLEOTIDE SEQUENCE [LARGE SCALE GENOMIC DNA]</scope>
    <source>
        <strain evidence="3 4">DSM 100977</strain>
    </source>
</reference>
<dbReference type="OrthoDB" id="88903at2"/>
<feature type="transmembrane region" description="Helical" evidence="1">
    <location>
        <begin position="564"/>
        <end position="582"/>
    </location>
</feature>
<dbReference type="AlphaFoldDB" id="A0A2T6BDA2"/>
<gene>
    <name evidence="3" type="ORF">C8N43_2831</name>
</gene>
<dbReference type="EMBL" id="QBKS01000002">
    <property type="protein sequence ID" value="PTX54026.1"/>
    <property type="molecule type" value="Genomic_DNA"/>
</dbReference>
<evidence type="ECO:0000259" key="2">
    <source>
        <dbReference type="Pfam" id="PF07693"/>
    </source>
</evidence>
<dbReference type="PANTHER" id="PTHR22674:SF6">
    <property type="entry name" value="NTPASE KAP FAMILY P-LOOP DOMAIN-CONTAINING PROTEIN 1"/>
    <property type="match status" value="1"/>
</dbReference>
<evidence type="ECO:0000313" key="3">
    <source>
        <dbReference type="EMBL" id="PTX54026.1"/>
    </source>
</evidence>
<sequence length="891" mass="97822">MVAAPQALPEIVSVEGAPTDDVDLIIVPGGDRPGATALREHLATLVGLAHGGQLTDGGLHWFGQPERRFLVLPPISEPEDYEETLERALLSETAPGGSIYITHGALSDFDVSLGREGLWLSEVLSRVFSEMSDDMRPAIVEVGTPPELRAMFDSDGAIQSSAPKAKVPEPDEQTAFALRLLNRVLRGSLPRSNGQTHLEFTEILAPTNEELLVLTAAYLTANPHLAQKTETANDRVVHAFYVDGIVRSMSGSGPDIRQDILDLTNFRSDETNAHLTNFETVLSGVKLEVFASFRGKDSVRIFIPISPDPQKGDFIEVDPVISAISEIGTADDWPEQVTFRFAYDTPLSDAAHTQLRHSVKRAIERHGGTYQPPDDPALDDDSPVNEMPAQFHPDYALTHPDEDDLGRAAIAETIVENVRRVWGAQRTASRPFAIHLSGRWGSGKSSILTFLKDKLVHDYTFFEPSPGTIYKQKKEGWVVIEYNAWQMQEAGPPWWSLLTTVREQGYAALKGKGHMPRLQDWLWRNTRVAWPWLGALAVIAAGLLAFTIFGDSETMGSLFDAENAWKFVAAIVTALGSLGALAKLVQGWSQSATETAEAVRDLQSDPTAVVKARFKKIITTIERPVAVFIDDLDRCEAGFVVELLQSLQTAYAQVPVLYVVASDREWIVSAYNQVYKDFKPEISKPGAPLGYLFVKKIFQLSVPVPDLAPGDRTRLTEALLKSKAKTPVLTATREARVQKIEAAAAKGDLSEVSRIQKKALSEGQNLADAVMKAVTEPKNQMKLRHQLLEYTHLFDGNPRAIKRIINALTFRQGYILSAAEDIAFNVIARWTILSLNHPYSADLLSENPARIDAVFAGPPAPGETEFPNRAAAALILDGLGKEDIEQIAAFG</sequence>
<dbReference type="InterPro" id="IPR027417">
    <property type="entry name" value="P-loop_NTPase"/>
</dbReference>